<reference evidence="15 16" key="1">
    <citation type="submission" date="2020-08" db="EMBL/GenBank/DDBJ databases">
        <title>Cohnella phylogeny.</title>
        <authorList>
            <person name="Dunlap C."/>
        </authorList>
    </citation>
    <scope>NUCLEOTIDE SEQUENCE [LARGE SCALE GENOMIC DNA]</scope>
    <source>
        <strain evidence="15 16">DSM 103658</strain>
    </source>
</reference>
<dbReference type="InterPro" id="IPR005467">
    <property type="entry name" value="His_kinase_dom"/>
</dbReference>
<dbReference type="SUPFAM" id="SSF55874">
    <property type="entry name" value="ATPase domain of HSP90 chaperone/DNA topoisomerase II/histidine kinase"/>
    <property type="match status" value="1"/>
</dbReference>
<dbReference type="RefSeq" id="WP_185178366.1">
    <property type="nucleotide sequence ID" value="NZ_CBCSEP010000001.1"/>
</dbReference>
<accession>A0A841TAL7</accession>
<dbReference type="GO" id="GO:0005524">
    <property type="term" value="F:ATP binding"/>
    <property type="evidence" value="ECO:0007669"/>
    <property type="project" value="UniProtKB-KW"/>
</dbReference>
<dbReference type="Pfam" id="PF02518">
    <property type="entry name" value="HATPase_c"/>
    <property type="match status" value="1"/>
</dbReference>
<evidence type="ECO:0000259" key="14">
    <source>
        <dbReference type="PROSITE" id="PS50885"/>
    </source>
</evidence>
<keyword evidence="5" id="KW-0597">Phosphoprotein</keyword>
<keyword evidence="9" id="KW-0067">ATP-binding</keyword>
<sequence length="575" mass="64452">MGRTITQRTYIPYTYKMMISYLILVLVTDIVIGYISYTMLIRSRTEIAETNIRTGIEQTRDNLKYQLDEIQRISDTLFGNVPFQRALEKRGDPFEIYLTMIDDIVPQMRAPLQLFGNPLRIILYTSNGDLNIVEGDDLSTPIQDSDYYILSSRDIAGSEWLRTVEAGDDNRWMQIETDNELANISHIRRMVSFNGYLTVSGYLRITASFADLLGNFETFPVQDGITIRLADVSSETVLYQQGSAVPSEGTADYLTLTQEVPGTDFVIETLVSYDYLRKDARQLQKAIFAICSISFLVMALIGIFVARLSGRKMGKIVSLVRSFESGSFEKRVRFGGNDEFSRIGEAFNAMAANIQELISNVYVQGIQRKQAELEALQAQINPHFLYNSLSTISSLANLGETKQVTAMVKELSKFYRLSLNQGQVHIPLGKELEQVEAYLDIQRVKYEGAFSVHIDVDPDILDIPVIKLILQPFVENVFKHAWFGDTIAIRITGRRAGDNLELKVIDNGVGMRPDVVKTLLAGEGQEGGYGLQNVNERIKLRYGSEYGIEIGSMNGGGTAVRIVLPAEHARAADEA</sequence>
<comment type="catalytic activity">
    <reaction evidence="1">
        <text>ATP + protein L-histidine = ADP + protein N-phospho-L-histidine.</text>
        <dbReference type="EC" id="2.7.13.3"/>
    </reaction>
</comment>
<proteinExistence type="predicted"/>
<evidence type="ECO:0000313" key="15">
    <source>
        <dbReference type="EMBL" id="MBB6677079.1"/>
    </source>
</evidence>
<evidence type="ECO:0000256" key="5">
    <source>
        <dbReference type="ARBA" id="ARBA00022553"/>
    </source>
</evidence>
<dbReference type="PANTHER" id="PTHR34220">
    <property type="entry name" value="SENSOR HISTIDINE KINASE YPDA"/>
    <property type="match status" value="1"/>
</dbReference>
<dbReference type="SMART" id="SM00387">
    <property type="entry name" value="HATPase_c"/>
    <property type="match status" value="1"/>
</dbReference>
<dbReference type="Proteomes" id="UP000574133">
    <property type="component" value="Unassembled WGS sequence"/>
</dbReference>
<evidence type="ECO:0000256" key="9">
    <source>
        <dbReference type="ARBA" id="ARBA00022840"/>
    </source>
</evidence>
<dbReference type="InterPro" id="IPR003594">
    <property type="entry name" value="HATPase_dom"/>
</dbReference>
<evidence type="ECO:0000256" key="3">
    <source>
        <dbReference type="ARBA" id="ARBA00012438"/>
    </source>
</evidence>
<evidence type="ECO:0000256" key="8">
    <source>
        <dbReference type="ARBA" id="ARBA00022777"/>
    </source>
</evidence>
<keyword evidence="10" id="KW-0902">Two-component regulatory system</keyword>
<keyword evidence="7" id="KW-0547">Nucleotide-binding</keyword>
<dbReference type="PANTHER" id="PTHR34220:SF7">
    <property type="entry name" value="SENSOR HISTIDINE KINASE YPDA"/>
    <property type="match status" value="1"/>
</dbReference>
<dbReference type="CDD" id="cd06225">
    <property type="entry name" value="HAMP"/>
    <property type="match status" value="1"/>
</dbReference>
<dbReference type="AlphaFoldDB" id="A0A841TAL7"/>
<dbReference type="GO" id="GO:0005886">
    <property type="term" value="C:plasma membrane"/>
    <property type="evidence" value="ECO:0007669"/>
    <property type="project" value="UniProtKB-SubCell"/>
</dbReference>
<evidence type="ECO:0000256" key="6">
    <source>
        <dbReference type="ARBA" id="ARBA00022679"/>
    </source>
</evidence>
<keyword evidence="16" id="KW-1185">Reference proteome</keyword>
<evidence type="ECO:0000256" key="12">
    <source>
        <dbReference type="SAM" id="Phobius"/>
    </source>
</evidence>
<gene>
    <name evidence="15" type="ORF">H4Q31_07040</name>
</gene>
<comment type="caution">
    <text evidence="15">The sequence shown here is derived from an EMBL/GenBank/DDBJ whole genome shotgun (WGS) entry which is preliminary data.</text>
</comment>
<feature type="transmembrane region" description="Helical" evidence="12">
    <location>
        <begin position="21"/>
        <end position="40"/>
    </location>
</feature>
<dbReference type="InterPro" id="IPR050640">
    <property type="entry name" value="Bact_2-comp_sensor_kinase"/>
</dbReference>
<keyword evidence="6" id="KW-0808">Transferase</keyword>
<evidence type="ECO:0000256" key="10">
    <source>
        <dbReference type="ARBA" id="ARBA00023012"/>
    </source>
</evidence>
<dbReference type="EMBL" id="JACJVN010000027">
    <property type="protein sequence ID" value="MBB6677079.1"/>
    <property type="molecule type" value="Genomic_DNA"/>
</dbReference>
<evidence type="ECO:0000259" key="13">
    <source>
        <dbReference type="PROSITE" id="PS50109"/>
    </source>
</evidence>
<keyword evidence="4" id="KW-1003">Cell membrane</keyword>
<evidence type="ECO:0000256" key="1">
    <source>
        <dbReference type="ARBA" id="ARBA00000085"/>
    </source>
</evidence>
<dbReference type="PROSITE" id="PS50885">
    <property type="entry name" value="HAMP"/>
    <property type="match status" value="1"/>
</dbReference>
<keyword evidence="11 12" id="KW-0472">Membrane</keyword>
<dbReference type="EC" id="2.7.13.3" evidence="3"/>
<dbReference type="Gene3D" id="3.30.565.10">
    <property type="entry name" value="Histidine kinase-like ATPase, C-terminal domain"/>
    <property type="match status" value="1"/>
</dbReference>
<evidence type="ECO:0000256" key="11">
    <source>
        <dbReference type="ARBA" id="ARBA00023136"/>
    </source>
</evidence>
<dbReference type="Pfam" id="PF06580">
    <property type="entry name" value="His_kinase"/>
    <property type="match status" value="1"/>
</dbReference>
<protein>
    <recommendedName>
        <fullName evidence="3">histidine kinase</fullName>
        <ecNumber evidence="3">2.7.13.3</ecNumber>
    </recommendedName>
</protein>
<evidence type="ECO:0000313" key="16">
    <source>
        <dbReference type="Proteomes" id="UP000574133"/>
    </source>
</evidence>
<feature type="transmembrane region" description="Helical" evidence="12">
    <location>
        <begin position="286"/>
        <end position="306"/>
    </location>
</feature>
<feature type="domain" description="HAMP" evidence="14">
    <location>
        <begin position="307"/>
        <end position="359"/>
    </location>
</feature>
<organism evidence="15 16">
    <name type="scientific">Cohnella lubricantis</name>
    <dbReference type="NCBI Taxonomy" id="2163172"/>
    <lineage>
        <taxon>Bacteria</taxon>
        <taxon>Bacillati</taxon>
        <taxon>Bacillota</taxon>
        <taxon>Bacilli</taxon>
        <taxon>Bacillales</taxon>
        <taxon>Paenibacillaceae</taxon>
        <taxon>Cohnella</taxon>
    </lineage>
</organism>
<comment type="subcellular location">
    <subcellularLocation>
        <location evidence="2">Cell membrane</location>
        <topology evidence="2">Multi-pass membrane protein</topology>
    </subcellularLocation>
</comment>
<dbReference type="InterPro" id="IPR010559">
    <property type="entry name" value="Sig_transdc_His_kin_internal"/>
</dbReference>
<dbReference type="PROSITE" id="PS50109">
    <property type="entry name" value="HIS_KIN"/>
    <property type="match status" value="1"/>
</dbReference>
<keyword evidence="8 15" id="KW-0418">Kinase</keyword>
<feature type="domain" description="Histidine kinase" evidence="13">
    <location>
        <begin position="466"/>
        <end position="568"/>
    </location>
</feature>
<keyword evidence="12" id="KW-1133">Transmembrane helix</keyword>
<evidence type="ECO:0000256" key="4">
    <source>
        <dbReference type="ARBA" id="ARBA00022475"/>
    </source>
</evidence>
<evidence type="ECO:0000256" key="2">
    <source>
        <dbReference type="ARBA" id="ARBA00004651"/>
    </source>
</evidence>
<keyword evidence="12" id="KW-0812">Transmembrane</keyword>
<dbReference type="SMART" id="SM00304">
    <property type="entry name" value="HAMP"/>
    <property type="match status" value="1"/>
</dbReference>
<name>A0A841TAL7_9BACL</name>
<dbReference type="GO" id="GO:0000155">
    <property type="term" value="F:phosphorelay sensor kinase activity"/>
    <property type="evidence" value="ECO:0007669"/>
    <property type="project" value="InterPro"/>
</dbReference>
<evidence type="ECO:0000256" key="7">
    <source>
        <dbReference type="ARBA" id="ARBA00022741"/>
    </source>
</evidence>
<dbReference type="InterPro" id="IPR003660">
    <property type="entry name" value="HAMP_dom"/>
</dbReference>
<dbReference type="Pfam" id="PF00672">
    <property type="entry name" value="HAMP"/>
    <property type="match status" value="1"/>
</dbReference>
<dbReference type="SUPFAM" id="SSF158472">
    <property type="entry name" value="HAMP domain-like"/>
    <property type="match status" value="1"/>
</dbReference>
<dbReference type="InterPro" id="IPR036890">
    <property type="entry name" value="HATPase_C_sf"/>
</dbReference>
<dbReference type="Gene3D" id="6.10.340.10">
    <property type="match status" value="1"/>
</dbReference>